<sequence>MTFQAIVPLSGHAGWRYLTRSTEVQMARLRESPEVKRLTDHFRAHVAKAQTAADLVSDRRLLEVALGAFGLKADLNARAFVQKVLEGGTLRPDSLANRLADKRYAALALEFGYGDLGARTGLPGFAERIIARYERQVFQEAVGERDGAMRLALNLAPALADLAERTGNANAQWYSVIASAPLREVFQTAFGFPASFATIDLDRQLAGYKARAAAMGAKAPTDFADPALQDRLLRLYFLRSGAQQAATSPVLALLRQGG</sequence>
<accession>S9QX63</accession>
<comment type="caution">
    <text evidence="1">The sequence shown here is derived from an EMBL/GenBank/DDBJ whole genome shotgun (WGS) entry which is preliminary data.</text>
</comment>
<evidence type="ECO:0000313" key="2">
    <source>
        <dbReference type="Proteomes" id="UP000015346"/>
    </source>
</evidence>
<dbReference type="HOGENOM" id="CLU_074035_0_0_5"/>
<keyword evidence="2" id="KW-1185">Reference proteome</keyword>
<organism evidence="1 2">
    <name type="scientific">Rubellimicrobium thermophilum DSM 16684</name>
    <dbReference type="NCBI Taxonomy" id="1123069"/>
    <lineage>
        <taxon>Bacteria</taxon>
        <taxon>Pseudomonadati</taxon>
        <taxon>Pseudomonadota</taxon>
        <taxon>Alphaproteobacteria</taxon>
        <taxon>Rhodobacterales</taxon>
        <taxon>Roseobacteraceae</taxon>
        <taxon>Rubellimicrobium</taxon>
    </lineage>
</organism>
<dbReference type="Pfam" id="PF06748">
    <property type="entry name" value="DUF1217"/>
    <property type="match status" value="1"/>
</dbReference>
<dbReference type="PATRIC" id="fig|1123069.3.peg.2338"/>
<dbReference type="AlphaFoldDB" id="S9QX63"/>
<protein>
    <recommendedName>
        <fullName evidence="3">Flagellar protein</fullName>
    </recommendedName>
</protein>
<evidence type="ECO:0008006" key="3">
    <source>
        <dbReference type="Google" id="ProtNLM"/>
    </source>
</evidence>
<dbReference type="EMBL" id="AOLV01000028">
    <property type="protein sequence ID" value="EPX84152.1"/>
    <property type="molecule type" value="Genomic_DNA"/>
</dbReference>
<evidence type="ECO:0000313" key="1">
    <source>
        <dbReference type="EMBL" id="EPX84152.1"/>
    </source>
</evidence>
<dbReference type="SUPFAM" id="SSF158837">
    <property type="entry name" value="AGR C 984p-like"/>
    <property type="match status" value="1"/>
</dbReference>
<dbReference type="OrthoDB" id="7824597at2"/>
<reference evidence="1 2" key="1">
    <citation type="journal article" date="2013" name="Stand. Genomic Sci.">
        <title>Genome sequence of the reddish-pigmented Rubellimicrobium thermophilum type strain (DSM 16684(T)), a member of the Roseobacter clade.</title>
        <authorList>
            <person name="Fiebig A."/>
            <person name="Riedel T."/>
            <person name="Gronow S."/>
            <person name="Petersen J."/>
            <person name="Klenk H.P."/>
            <person name="Goker M."/>
        </authorList>
    </citation>
    <scope>NUCLEOTIDE SEQUENCE [LARGE SCALE GENOMIC DNA]</scope>
    <source>
        <strain evidence="1 2">DSM 16684</strain>
    </source>
</reference>
<proteinExistence type="predicted"/>
<dbReference type="STRING" id="1123069.ruthe_02362"/>
<gene>
    <name evidence="1" type="ORF">ruthe_02362</name>
</gene>
<dbReference type="InterPro" id="IPR010626">
    <property type="entry name" value="DUF1217"/>
</dbReference>
<name>S9QX63_9RHOB</name>
<dbReference type="InterPro" id="IPR023157">
    <property type="entry name" value="AGR-C-984p-like_sf"/>
</dbReference>
<dbReference type="Gene3D" id="1.10.3700.10">
    <property type="entry name" value="AGR C 984p-like"/>
    <property type="match status" value="1"/>
</dbReference>
<dbReference type="Proteomes" id="UP000015346">
    <property type="component" value="Unassembled WGS sequence"/>
</dbReference>